<dbReference type="Proteomes" id="UP000735302">
    <property type="component" value="Unassembled WGS sequence"/>
</dbReference>
<sequence length="103" mass="11617">MRKTIDNFAKPNISCQNSSEEDADSDQSPIVWFSGLGGECISIDGKQTLGKPWASLELASVTIADNRHNLLRLTADTKRVFRVYKNWTPNLTRYQSAKPIFLE</sequence>
<proteinExistence type="predicted"/>
<evidence type="ECO:0000313" key="3">
    <source>
        <dbReference type="Proteomes" id="UP000735302"/>
    </source>
</evidence>
<organism evidence="2 3">
    <name type="scientific">Plakobranchus ocellatus</name>
    <dbReference type="NCBI Taxonomy" id="259542"/>
    <lineage>
        <taxon>Eukaryota</taxon>
        <taxon>Metazoa</taxon>
        <taxon>Spiralia</taxon>
        <taxon>Lophotrochozoa</taxon>
        <taxon>Mollusca</taxon>
        <taxon>Gastropoda</taxon>
        <taxon>Heterobranchia</taxon>
        <taxon>Euthyneura</taxon>
        <taxon>Panpulmonata</taxon>
        <taxon>Sacoglossa</taxon>
        <taxon>Placobranchoidea</taxon>
        <taxon>Plakobranchidae</taxon>
        <taxon>Plakobranchus</taxon>
    </lineage>
</organism>
<keyword evidence="3" id="KW-1185">Reference proteome</keyword>
<reference evidence="2 3" key="1">
    <citation type="journal article" date="2021" name="Elife">
        <title>Chloroplast acquisition without the gene transfer in kleptoplastic sea slugs, Plakobranchus ocellatus.</title>
        <authorList>
            <person name="Maeda T."/>
            <person name="Takahashi S."/>
            <person name="Yoshida T."/>
            <person name="Shimamura S."/>
            <person name="Takaki Y."/>
            <person name="Nagai Y."/>
            <person name="Toyoda A."/>
            <person name="Suzuki Y."/>
            <person name="Arimoto A."/>
            <person name="Ishii H."/>
            <person name="Satoh N."/>
            <person name="Nishiyama T."/>
            <person name="Hasebe M."/>
            <person name="Maruyama T."/>
            <person name="Minagawa J."/>
            <person name="Obokata J."/>
            <person name="Shigenobu S."/>
        </authorList>
    </citation>
    <scope>NUCLEOTIDE SEQUENCE [LARGE SCALE GENOMIC DNA]</scope>
</reference>
<protein>
    <submittedName>
        <fullName evidence="2">Uncharacterized protein</fullName>
    </submittedName>
</protein>
<evidence type="ECO:0000256" key="1">
    <source>
        <dbReference type="SAM" id="MobiDB-lite"/>
    </source>
</evidence>
<name>A0AAV4DKV0_9GAST</name>
<dbReference type="AlphaFoldDB" id="A0AAV4DKV0"/>
<feature type="region of interest" description="Disordered" evidence="1">
    <location>
        <begin position="1"/>
        <end position="26"/>
    </location>
</feature>
<evidence type="ECO:0000313" key="2">
    <source>
        <dbReference type="EMBL" id="GFO44669.1"/>
    </source>
</evidence>
<dbReference type="EMBL" id="BLXT01007982">
    <property type="protein sequence ID" value="GFO44669.1"/>
    <property type="molecule type" value="Genomic_DNA"/>
</dbReference>
<comment type="caution">
    <text evidence="2">The sequence shown here is derived from an EMBL/GenBank/DDBJ whole genome shotgun (WGS) entry which is preliminary data.</text>
</comment>
<accession>A0AAV4DKV0</accession>
<gene>
    <name evidence="2" type="ORF">PoB_007117400</name>
</gene>